<protein>
    <submittedName>
        <fullName evidence="2">DUF2975 domain-containing protein</fullName>
    </submittedName>
</protein>
<reference evidence="2 3" key="1">
    <citation type="submission" date="2020-09" db="EMBL/GenBank/DDBJ databases">
        <title>Bacillus nautilus sp. nov., Chryseoglobus crepusculi sp. nov, and Psychrobacter noctis sp. nov., isolated from deep-sea sponges from the equatorial Atlantic.</title>
        <authorList>
            <person name="Stennett H.L."/>
            <person name="Williams S.E."/>
        </authorList>
    </citation>
    <scope>NUCLEOTIDE SEQUENCE [LARGE SCALE GENOMIC DNA]</scope>
    <source>
        <strain evidence="2 3">28M-24</strain>
    </source>
</reference>
<dbReference type="Proteomes" id="UP000627521">
    <property type="component" value="Unassembled WGS sequence"/>
</dbReference>
<dbReference type="EMBL" id="JACXXH010000002">
    <property type="protein sequence ID" value="MBD3862907.1"/>
    <property type="molecule type" value="Genomic_DNA"/>
</dbReference>
<keyword evidence="1" id="KW-0472">Membrane</keyword>
<gene>
    <name evidence="2" type="ORF">IEG06_05550</name>
</gene>
<evidence type="ECO:0000313" key="3">
    <source>
        <dbReference type="Proteomes" id="UP000627521"/>
    </source>
</evidence>
<accession>A0ABR8LRR4</accession>
<evidence type="ECO:0000313" key="2">
    <source>
        <dbReference type="EMBL" id="MBD3862907.1"/>
    </source>
</evidence>
<feature type="transmembrane region" description="Helical" evidence="1">
    <location>
        <begin position="90"/>
        <end position="112"/>
    </location>
</feature>
<organism evidence="2 3">
    <name type="scientific">Olleya marilimosa</name>
    <dbReference type="NCBI Taxonomy" id="272164"/>
    <lineage>
        <taxon>Bacteria</taxon>
        <taxon>Pseudomonadati</taxon>
        <taxon>Bacteroidota</taxon>
        <taxon>Flavobacteriia</taxon>
        <taxon>Flavobacteriales</taxon>
        <taxon>Flavobacteriaceae</taxon>
    </lineage>
</organism>
<feature type="transmembrane region" description="Helical" evidence="1">
    <location>
        <begin position="12"/>
        <end position="34"/>
    </location>
</feature>
<name>A0ABR8LRR4_9FLAO</name>
<comment type="caution">
    <text evidence="2">The sequence shown here is derived from an EMBL/GenBank/DDBJ whole genome shotgun (WGS) entry which is preliminary data.</text>
</comment>
<dbReference type="Pfam" id="PF11188">
    <property type="entry name" value="DUF2975"/>
    <property type="match status" value="1"/>
</dbReference>
<dbReference type="RefSeq" id="WP_191101104.1">
    <property type="nucleotide sequence ID" value="NZ_JACXXH010000002.1"/>
</dbReference>
<keyword evidence="3" id="KW-1185">Reference proteome</keyword>
<sequence length="168" mass="19574">MRKLSILKAIVDFFWIVSLPLIPILLIFIGFVIFDNSLDGFPIKMNGIEIKSFDRLSKAILITLMCSYLILMYCVFLFKKVLRYFSKINLFDNVVIYNLNNIGIWLVVAAFLQGVPTFIYKILYKQKLELEIGFSSFLIMLCFGLFFMVLSEVFKVAKYTKQENDLTI</sequence>
<feature type="transmembrane region" description="Helical" evidence="1">
    <location>
        <begin position="59"/>
        <end position="78"/>
    </location>
</feature>
<evidence type="ECO:0000256" key="1">
    <source>
        <dbReference type="SAM" id="Phobius"/>
    </source>
</evidence>
<keyword evidence="1" id="KW-0812">Transmembrane</keyword>
<proteinExistence type="predicted"/>
<keyword evidence="1" id="KW-1133">Transmembrane helix</keyword>
<dbReference type="InterPro" id="IPR021354">
    <property type="entry name" value="DUF2975"/>
</dbReference>
<feature type="transmembrane region" description="Helical" evidence="1">
    <location>
        <begin position="132"/>
        <end position="154"/>
    </location>
</feature>